<dbReference type="InterPro" id="IPR018326">
    <property type="entry name" value="Rad4_beta-hairpin_dom1"/>
</dbReference>
<feature type="region of interest" description="Disordered" evidence="6">
    <location>
        <begin position="1"/>
        <end position="25"/>
    </location>
</feature>
<dbReference type="GO" id="GO:0003697">
    <property type="term" value="F:single-stranded DNA binding"/>
    <property type="evidence" value="ECO:0007669"/>
    <property type="project" value="TreeGrafter"/>
</dbReference>
<dbReference type="InterPro" id="IPR004583">
    <property type="entry name" value="DNA_repair_Rad4"/>
</dbReference>
<feature type="compositionally biased region" description="Polar residues" evidence="6">
    <location>
        <begin position="1"/>
        <end position="10"/>
    </location>
</feature>
<evidence type="ECO:0000256" key="1">
    <source>
        <dbReference type="ARBA" id="ARBA00004123"/>
    </source>
</evidence>
<keyword evidence="3" id="KW-0227">DNA damage</keyword>
<dbReference type="InterPro" id="IPR018325">
    <property type="entry name" value="Rad4/PNGase_transGLS-fold"/>
</dbReference>
<dbReference type="PANTHER" id="PTHR12135">
    <property type="entry name" value="DNA REPAIR PROTEIN XP-C / RAD4"/>
    <property type="match status" value="1"/>
</dbReference>
<evidence type="ECO:0000256" key="4">
    <source>
        <dbReference type="ARBA" id="ARBA00023204"/>
    </source>
</evidence>
<name>A0A1Q3ACF8_ZYGRO</name>
<comment type="caution">
    <text evidence="9">The sequence shown here is derived from an EMBL/GenBank/DDBJ whole genome shotgun (WGS) entry which is preliminary data.</text>
</comment>
<evidence type="ECO:0000313" key="9">
    <source>
        <dbReference type="EMBL" id="GAV53321.1"/>
    </source>
</evidence>
<comment type="similarity">
    <text evidence="2">Belongs to the XPC family.</text>
</comment>
<keyword evidence="4" id="KW-0234">DNA repair</keyword>
<dbReference type="InterPro" id="IPR018328">
    <property type="entry name" value="Rad4_beta-hairpin_dom3"/>
</dbReference>
<dbReference type="InterPro" id="IPR042488">
    <property type="entry name" value="Rad4_BHD3_sf"/>
</dbReference>
<comment type="subcellular location">
    <subcellularLocation>
        <location evidence="1">Nucleus</location>
    </subcellularLocation>
</comment>
<dbReference type="GO" id="GO:0006298">
    <property type="term" value="P:mismatch repair"/>
    <property type="evidence" value="ECO:0007669"/>
    <property type="project" value="TreeGrafter"/>
</dbReference>
<dbReference type="AlphaFoldDB" id="A0A1Q3ACF8"/>
<evidence type="ECO:0000313" key="10">
    <source>
        <dbReference type="Proteomes" id="UP000187013"/>
    </source>
</evidence>
<dbReference type="GO" id="GO:0006289">
    <property type="term" value="P:nucleotide-excision repair"/>
    <property type="evidence" value="ECO:0007669"/>
    <property type="project" value="InterPro"/>
</dbReference>
<dbReference type="SMART" id="SM01031">
    <property type="entry name" value="BHD_2"/>
    <property type="match status" value="1"/>
</dbReference>
<dbReference type="Pfam" id="PF10405">
    <property type="entry name" value="BHD_3"/>
    <property type="match status" value="1"/>
</dbReference>
<dbReference type="Gene3D" id="3.30.70.2460">
    <property type="entry name" value="Rad4, beta-hairpin domain BHD3"/>
    <property type="match status" value="1"/>
</dbReference>
<dbReference type="GO" id="GO:0071942">
    <property type="term" value="C:XPC complex"/>
    <property type="evidence" value="ECO:0007669"/>
    <property type="project" value="TreeGrafter"/>
</dbReference>
<dbReference type="Pfam" id="PF03835">
    <property type="entry name" value="Rad4"/>
    <property type="match status" value="1"/>
</dbReference>
<evidence type="ECO:0000259" key="7">
    <source>
        <dbReference type="SMART" id="SM01030"/>
    </source>
</evidence>
<dbReference type="SMART" id="SM01030">
    <property type="entry name" value="BHD_1"/>
    <property type="match status" value="1"/>
</dbReference>
<dbReference type="Proteomes" id="UP000187013">
    <property type="component" value="Unassembled WGS sequence"/>
</dbReference>
<dbReference type="Gene3D" id="3.90.260.10">
    <property type="entry name" value="Transglutaminase-like"/>
    <property type="match status" value="1"/>
</dbReference>
<dbReference type="InterPro" id="IPR036985">
    <property type="entry name" value="Transglutaminase-like_sf"/>
</dbReference>
<evidence type="ECO:0008006" key="11">
    <source>
        <dbReference type="Google" id="ProtNLM"/>
    </source>
</evidence>
<organism evidence="9 10">
    <name type="scientific">Zygosaccharomyces rouxii</name>
    <dbReference type="NCBI Taxonomy" id="4956"/>
    <lineage>
        <taxon>Eukaryota</taxon>
        <taxon>Fungi</taxon>
        <taxon>Dikarya</taxon>
        <taxon>Ascomycota</taxon>
        <taxon>Saccharomycotina</taxon>
        <taxon>Saccharomycetes</taxon>
        <taxon>Saccharomycetales</taxon>
        <taxon>Saccharomycetaceae</taxon>
        <taxon>Zygosaccharomyces</taxon>
    </lineage>
</organism>
<evidence type="ECO:0000256" key="3">
    <source>
        <dbReference type="ARBA" id="ARBA00022763"/>
    </source>
</evidence>
<protein>
    <recommendedName>
        <fullName evidence="11">Rad4 beta-hairpin domain-containing protein</fullName>
    </recommendedName>
</protein>
<reference evidence="9 10" key="1">
    <citation type="submission" date="2016-08" db="EMBL/GenBank/DDBJ databases">
        <title>Draft genome sequence of allopolyploid Zygosaccharomyces rouxii.</title>
        <authorList>
            <person name="Watanabe J."/>
            <person name="Uehara K."/>
            <person name="Mogi Y."/>
            <person name="Tsukioka Y."/>
        </authorList>
    </citation>
    <scope>NUCLEOTIDE SEQUENCE [LARGE SCALE GENOMIC DNA]</scope>
    <source>
        <strain evidence="9 10">NBRC 110957</strain>
    </source>
</reference>
<proteinExistence type="inferred from homology"/>
<dbReference type="OrthoDB" id="300780at2759"/>
<evidence type="ECO:0000256" key="6">
    <source>
        <dbReference type="SAM" id="MobiDB-lite"/>
    </source>
</evidence>
<dbReference type="GO" id="GO:0003684">
    <property type="term" value="F:damaged DNA binding"/>
    <property type="evidence" value="ECO:0007669"/>
    <property type="project" value="InterPro"/>
</dbReference>
<evidence type="ECO:0000256" key="5">
    <source>
        <dbReference type="ARBA" id="ARBA00023242"/>
    </source>
</evidence>
<dbReference type="EMBL" id="BDGX01000035">
    <property type="protein sequence ID" value="GAV53321.1"/>
    <property type="molecule type" value="Genomic_DNA"/>
</dbReference>
<evidence type="ECO:0000259" key="8">
    <source>
        <dbReference type="SMART" id="SM01031"/>
    </source>
</evidence>
<dbReference type="GO" id="GO:0005737">
    <property type="term" value="C:cytoplasm"/>
    <property type="evidence" value="ECO:0007669"/>
    <property type="project" value="TreeGrafter"/>
</dbReference>
<accession>A0A1Q3ACF8</accession>
<evidence type="ECO:0000256" key="2">
    <source>
        <dbReference type="ARBA" id="ARBA00009525"/>
    </source>
</evidence>
<feature type="domain" description="Rad4 beta-hairpin" evidence="8">
    <location>
        <begin position="453"/>
        <end position="508"/>
    </location>
</feature>
<dbReference type="Pfam" id="PF10403">
    <property type="entry name" value="BHD_1"/>
    <property type="match status" value="1"/>
</dbReference>
<gene>
    <name evidence="9" type="ORF">ZYGR_0AI06050</name>
</gene>
<dbReference type="InterPro" id="IPR018327">
    <property type="entry name" value="BHD_2"/>
</dbReference>
<keyword evidence="5" id="KW-0539">Nucleus</keyword>
<dbReference type="PANTHER" id="PTHR12135:SF2">
    <property type="entry name" value="DNA REPAIR PROTEIN RAD34"/>
    <property type="match status" value="1"/>
</dbReference>
<dbReference type="GO" id="GO:0000111">
    <property type="term" value="C:nucleotide-excision repair factor 2 complex"/>
    <property type="evidence" value="ECO:0007669"/>
    <property type="project" value="TreeGrafter"/>
</dbReference>
<feature type="domain" description="Rad4 beta-hairpin" evidence="7">
    <location>
        <begin position="400"/>
        <end position="451"/>
    </location>
</feature>
<sequence length="648" mass="77536">MVKRSSSPVAQESKRQKSVDDLFYQDDEDLEDEDETFMDEDEWEDVPLDGVHISITKPERQETTKTKKKRSPQYQRLKYGLHIAAIPFMLKLLKERSMWIHDERLNRRLRRSVPKAIVQRYEKWVREKDFEKLGTLLLGLVFWFRSHYQINSNGFRQNFNRLQYLIKYCEDDKKSQLYSDILNRQDWFYGQRPISEGGLEDIRLMAKNKKSNRDILVVFFCIIIKNLLPKDTKISLCFALPLHDYEVSCNNVKWQMKNGVGQVPDRFDTDLLLPYFWLELRFPGRNHEFYVIDPVVHPNQKEIVTIHAEDEPVTHFQPYMDVKLNFKQRFHYVVSIECDSGVMQDVSPRYLPNLWYRYFKPRPSTLISKSLHRKSYDIFIKFLRRYPIRSSKLMELIATKNYFIPKTLIELKRSPCFIIPSLLKKNETLTFECRRVATFRQEPVFLRCDVIALRSRQHWAQLGRSVKADVKPLKYKKYVSMKKRRQHSLDPYEVRELFSIEQTKPTPKLPSIYRDKNGQDCAITDVDFYRNEFNHVEIYCPTTIPNGFHLLPIRTKACLKQLNRRCQRSGQSKVKYVEVVSGFDFRQKPGYAMPKIQHLMVSSHDYDRITQFLKLWNQLTALSRWKEFLSNLQVRRRLEDVYGRLKDP</sequence>